<name>H8I4G2_METCZ</name>
<keyword evidence="5 6" id="KW-0520">NAD</keyword>
<comment type="catalytic activity">
    <reaction evidence="7">
        <text>deamido-NAD(+) + NH4(+) + ATP = AMP + diphosphate + NAD(+) + H(+)</text>
        <dbReference type="Rhea" id="RHEA:21188"/>
        <dbReference type="ChEBI" id="CHEBI:15378"/>
        <dbReference type="ChEBI" id="CHEBI:28938"/>
        <dbReference type="ChEBI" id="CHEBI:30616"/>
        <dbReference type="ChEBI" id="CHEBI:33019"/>
        <dbReference type="ChEBI" id="CHEBI:57540"/>
        <dbReference type="ChEBI" id="CHEBI:58437"/>
        <dbReference type="ChEBI" id="CHEBI:456215"/>
        <dbReference type="EC" id="6.3.1.5"/>
    </reaction>
</comment>
<dbReference type="NCBIfam" id="TIGR00552">
    <property type="entry name" value="nadE"/>
    <property type="match status" value="2"/>
</dbReference>
<evidence type="ECO:0000256" key="5">
    <source>
        <dbReference type="ARBA" id="ARBA00023027"/>
    </source>
</evidence>
<dbReference type="GO" id="GO:0004359">
    <property type="term" value="F:glutaminase activity"/>
    <property type="evidence" value="ECO:0007669"/>
    <property type="project" value="InterPro"/>
</dbReference>
<reference evidence="9 10" key="1">
    <citation type="journal article" date="2012" name="J. Bacteriol.">
        <title>Complete genome sequence of a thermophilic methanogen, Methanocella conradii HZ254, isolated from Chinese rice field soil.</title>
        <authorList>
            <person name="Lu Z."/>
            <person name="Lu Y."/>
        </authorList>
    </citation>
    <scope>NUCLEOTIDE SEQUENCE [LARGE SCALE GENOMIC DNA]</scope>
    <source>
        <strain evidence="10">DSM 24694 / JCM 17849 / CGMCC 1.5162 / HZ254</strain>
    </source>
</reference>
<sequence>MRPVDKAINLACKSFLIYMMGEEKGKIGLEEYLALDVEKARHDIVEFVRNEVKNFRKDGALIGLSGGLDSSTVAFLCVEALGKDKVMGLILPERDSSPRNIEDAVGLAKQLGIQYKKIDISPILESLGAYGLLSHEEASDRPAMERAVERIRRLTGKESPFAEQFSSIYSPTSGATAVPLPVANRLHAFATAKTRTRMMVLYFNAILNNYLVVGTTDLSEWSIGFYDKYGDGASDISILKHLYKTQIQRLARHIGVPEHIVNKPSSGDLLGMGMPNVVAIGVPYEKLDGILCGIRHGLPDQDIARRAGVRLDTVESIKKAMNAAMLMESMPLSLPMPK</sequence>
<accession>H8I4G2</accession>
<feature type="domain" description="NAD/GMP synthase" evidence="8">
    <location>
        <begin position="43"/>
        <end position="152"/>
    </location>
</feature>
<dbReference type="InterPro" id="IPR014729">
    <property type="entry name" value="Rossmann-like_a/b/a_fold"/>
</dbReference>
<dbReference type="GO" id="GO:0009435">
    <property type="term" value="P:NAD+ biosynthetic process"/>
    <property type="evidence" value="ECO:0007669"/>
    <property type="project" value="UniProtKB-UniPathway"/>
</dbReference>
<dbReference type="GO" id="GO:0003952">
    <property type="term" value="F:NAD+ synthase (glutamine-hydrolyzing) activity"/>
    <property type="evidence" value="ECO:0007669"/>
    <property type="project" value="InterPro"/>
</dbReference>
<proteinExistence type="inferred from homology"/>
<dbReference type="EC" id="6.3.1.5" evidence="7"/>
<keyword evidence="4 6" id="KW-0067">ATP-binding</keyword>
<dbReference type="PANTHER" id="PTHR23090">
    <property type="entry name" value="NH 3 /GLUTAMINE-DEPENDENT NAD + SYNTHETASE"/>
    <property type="match status" value="1"/>
</dbReference>
<dbReference type="CDD" id="cd00553">
    <property type="entry name" value="NAD_synthase"/>
    <property type="match status" value="1"/>
</dbReference>
<dbReference type="GO" id="GO:0008795">
    <property type="term" value="F:NAD+ synthase activity"/>
    <property type="evidence" value="ECO:0007669"/>
    <property type="project" value="UniProtKB-EC"/>
</dbReference>
<dbReference type="SUPFAM" id="SSF52402">
    <property type="entry name" value="Adenine nucleotide alpha hydrolases-like"/>
    <property type="match status" value="1"/>
</dbReference>
<dbReference type="HOGENOM" id="CLU_059327_0_0_2"/>
<evidence type="ECO:0000259" key="8">
    <source>
        <dbReference type="Pfam" id="PF02540"/>
    </source>
</evidence>
<dbReference type="InterPro" id="IPR003694">
    <property type="entry name" value="NAD_synthase"/>
</dbReference>
<evidence type="ECO:0000313" key="10">
    <source>
        <dbReference type="Proteomes" id="UP000005233"/>
    </source>
</evidence>
<evidence type="ECO:0000256" key="3">
    <source>
        <dbReference type="ARBA" id="ARBA00022741"/>
    </source>
</evidence>
<gene>
    <name evidence="9" type="primary">nadE-2</name>
    <name evidence="9" type="ordered locus">Mtc_1387</name>
</gene>
<keyword evidence="10" id="KW-1185">Reference proteome</keyword>
<dbReference type="AlphaFoldDB" id="H8I4G2"/>
<keyword evidence="2 6" id="KW-0436">Ligase</keyword>
<evidence type="ECO:0000256" key="1">
    <source>
        <dbReference type="ARBA" id="ARBA00004790"/>
    </source>
</evidence>
<dbReference type="EMBL" id="CP003243">
    <property type="protein sequence ID" value="AFD00141.1"/>
    <property type="molecule type" value="Genomic_DNA"/>
</dbReference>
<evidence type="ECO:0000256" key="4">
    <source>
        <dbReference type="ARBA" id="ARBA00022840"/>
    </source>
</evidence>
<protein>
    <recommendedName>
        <fullName evidence="7">NH(3)-dependent NAD(+) synthetase</fullName>
        <ecNumber evidence="7">6.3.1.5</ecNumber>
    </recommendedName>
</protein>
<dbReference type="Pfam" id="PF02540">
    <property type="entry name" value="NAD_synthase"/>
    <property type="match status" value="2"/>
</dbReference>
<dbReference type="InterPro" id="IPR022310">
    <property type="entry name" value="NAD/GMP_synthase"/>
</dbReference>
<evidence type="ECO:0000256" key="2">
    <source>
        <dbReference type="ARBA" id="ARBA00022598"/>
    </source>
</evidence>
<dbReference type="UniPathway" id="UPA00253">
    <property type="reaction ID" value="UER00333"/>
</dbReference>
<organism evidence="9 10">
    <name type="scientific">Methanocella conradii (strain DSM 24694 / JCM 17849 / CGMCC 1.5162 / HZ254)</name>
    <dbReference type="NCBI Taxonomy" id="1041930"/>
    <lineage>
        <taxon>Archaea</taxon>
        <taxon>Methanobacteriati</taxon>
        <taxon>Methanobacteriota</taxon>
        <taxon>Stenosarchaea group</taxon>
        <taxon>Methanomicrobia</taxon>
        <taxon>Methanocellales</taxon>
        <taxon>Methanocellaceae</taxon>
        <taxon>Methanocella</taxon>
    </lineage>
</organism>
<evidence type="ECO:0000313" key="9">
    <source>
        <dbReference type="EMBL" id="AFD00141.1"/>
    </source>
</evidence>
<dbReference type="Gene3D" id="3.40.50.620">
    <property type="entry name" value="HUPs"/>
    <property type="match status" value="1"/>
</dbReference>
<dbReference type="GO" id="GO:0005737">
    <property type="term" value="C:cytoplasm"/>
    <property type="evidence" value="ECO:0007669"/>
    <property type="project" value="InterPro"/>
</dbReference>
<dbReference type="GO" id="GO:0005524">
    <property type="term" value="F:ATP binding"/>
    <property type="evidence" value="ECO:0007669"/>
    <property type="project" value="UniProtKB-KW"/>
</dbReference>
<keyword evidence="3 6" id="KW-0547">Nucleotide-binding</keyword>
<evidence type="ECO:0000256" key="7">
    <source>
        <dbReference type="RuleBase" id="RU003812"/>
    </source>
</evidence>
<dbReference type="STRING" id="1041930.Mtc_1387"/>
<dbReference type="PANTHER" id="PTHR23090:SF9">
    <property type="entry name" value="GLUTAMINE-DEPENDENT NAD(+) SYNTHETASE"/>
    <property type="match status" value="1"/>
</dbReference>
<dbReference type="eggNOG" id="arCOG00069">
    <property type="taxonomic scope" value="Archaea"/>
</dbReference>
<comment type="similarity">
    <text evidence="6">Belongs to the NAD synthetase family.</text>
</comment>
<dbReference type="KEGG" id="mez:Mtc_1387"/>
<dbReference type="Proteomes" id="UP000005233">
    <property type="component" value="Chromosome"/>
</dbReference>
<feature type="domain" description="NAD/GMP synthase" evidence="8">
    <location>
        <begin position="191"/>
        <end position="322"/>
    </location>
</feature>
<evidence type="ECO:0000256" key="6">
    <source>
        <dbReference type="RuleBase" id="RU003811"/>
    </source>
</evidence>
<comment type="pathway">
    <text evidence="1">Cofactor biosynthesis; NAD(+) biosynthesis.</text>
</comment>